<reference evidence="1 2" key="1">
    <citation type="submission" date="2018-02" db="EMBL/GenBank/DDBJ databases">
        <title>The genomes of Aspergillus section Nigri reveals drivers in fungal speciation.</title>
        <authorList>
            <consortium name="DOE Joint Genome Institute"/>
            <person name="Vesth T.C."/>
            <person name="Nybo J."/>
            <person name="Theobald S."/>
            <person name="Brandl J."/>
            <person name="Frisvad J.C."/>
            <person name="Nielsen K.F."/>
            <person name="Lyhne E.K."/>
            <person name="Kogle M.E."/>
            <person name="Kuo A."/>
            <person name="Riley R."/>
            <person name="Clum A."/>
            <person name="Nolan M."/>
            <person name="Lipzen A."/>
            <person name="Salamov A."/>
            <person name="Henrissat B."/>
            <person name="Wiebenga A."/>
            <person name="De vries R.P."/>
            <person name="Grigoriev I.V."/>
            <person name="Mortensen U.H."/>
            <person name="Andersen M.R."/>
            <person name="Baker S.E."/>
        </authorList>
    </citation>
    <scope>NUCLEOTIDE SEQUENCE [LARGE SCALE GENOMIC DNA]</scope>
    <source>
        <strain evidence="1 2">CBS 707.79</strain>
    </source>
</reference>
<evidence type="ECO:0000313" key="2">
    <source>
        <dbReference type="Proteomes" id="UP000247810"/>
    </source>
</evidence>
<proteinExistence type="predicted"/>
<dbReference type="Proteomes" id="UP000247810">
    <property type="component" value="Unassembled WGS sequence"/>
</dbReference>
<dbReference type="EMBL" id="KZ825887">
    <property type="protein sequence ID" value="PYH93690.1"/>
    <property type="molecule type" value="Genomic_DNA"/>
</dbReference>
<dbReference type="AlphaFoldDB" id="A0A319D8S5"/>
<accession>A0A319D8S5</accession>
<organism evidence="1 2">
    <name type="scientific">Aspergillus ellipticus CBS 707.79</name>
    <dbReference type="NCBI Taxonomy" id="1448320"/>
    <lineage>
        <taxon>Eukaryota</taxon>
        <taxon>Fungi</taxon>
        <taxon>Dikarya</taxon>
        <taxon>Ascomycota</taxon>
        <taxon>Pezizomycotina</taxon>
        <taxon>Eurotiomycetes</taxon>
        <taxon>Eurotiomycetidae</taxon>
        <taxon>Eurotiales</taxon>
        <taxon>Aspergillaceae</taxon>
        <taxon>Aspergillus</taxon>
        <taxon>Aspergillus subgen. Circumdati</taxon>
    </lineage>
</organism>
<dbReference type="VEuPathDB" id="FungiDB:BO71DRAFT_399515"/>
<name>A0A319D8S5_9EURO</name>
<sequence length="97" mass="10394">MTAGAWLAGWLPRAQADTPFPHSCSFRCSHTSQTGPFSAECRLSLGRVLCSLFPPPPPTQPSMDCSCPAVLILTWDTYGCTGNVPCCTVIAFCQAVR</sequence>
<gene>
    <name evidence="1" type="ORF">BO71DRAFT_399515</name>
</gene>
<evidence type="ECO:0000313" key="1">
    <source>
        <dbReference type="EMBL" id="PYH93690.1"/>
    </source>
</evidence>
<keyword evidence="2" id="KW-1185">Reference proteome</keyword>
<protein>
    <submittedName>
        <fullName evidence="1">Uncharacterized protein</fullName>
    </submittedName>
</protein>